<evidence type="ECO:0000256" key="5">
    <source>
        <dbReference type="ARBA" id="ARBA00022989"/>
    </source>
</evidence>
<name>W9G8Z3_9MICO</name>
<evidence type="ECO:0000256" key="6">
    <source>
        <dbReference type="ARBA" id="ARBA00023136"/>
    </source>
</evidence>
<keyword evidence="5 7" id="KW-1133">Transmembrane helix</keyword>
<evidence type="ECO:0000313" key="10">
    <source>
        <dbReference type="Proteomes" id="UP000019489"/>
    </source>
</evidence>
<dbReference type="Pfam" id="PF00528">
    <property type="entry name" value="BPD_transp_1"/>
    <property type="match status" value="1"/>
</dbReference>
<dbReference type="Gene3D" id="1.10.3720.10">
    <property type="entry name" value="MetI-like"/>
    <property type="match status" value="1"/>
</dbReference>
<evidence type="ECO:0000256" key="1">
    <source>
        <dbReference type="ARBA" id="ARBA00004651"/>
    </source>
</evidence>
<protein>
    <submittedName>
        <fullName evidence="9">Sugar ABC transporter permease</fullName>
    </submittedName>
</protein>
<comment type="caution">
    <text evidence="9">The sequence shown here is derived from an EMBL/GenBank/DDBJ whole genome shotgun (WGS) entry which is preliminary data.</text>
</comment>
<feature type="transmembrane region" description="Helical" evidence="7">
    <location>
        <begin position="251"/>
        <end position="271"/>
    </location>
</feature>
<dbReference type="PROSITE" id="PS50928">
    <property type="entry name" value="ABC_TM1"/>
    <property type="match status" value="1"/>
</dbReference>
<dbReference type="eggNOG" id="COG1175">
    <property type="taxonomic scope" value="Bacteria"/>
</dbReference>
<dbReference type="STRING" id="1386089.N865_10825"/>
<dbReference type="OrthoDB" id="4790574at2"/>
<dbReference type="PATRIC" id="fig|1386089.3.peg.2440"/>
<feature type="transmembrane region" description="Helical" evidence="7">
    <location>
        <begin position="100"/>
        <end position="125"/>
    </location>
</feature>
<comment type="similarity">
    <text evidence="7">Belongs to the binding-protein-dependent transport system permease family.</text>
</comment>
<keyword evidence="4 7" id="KW-0812">Transmembrane</keyword>
<keyword evidence="3" id="KW-1003">Cell membrane</keyword>
<evidence type="ECO:0000256" key="2">
    <source>
        <dbReference type="ARBA" id="ARBA00022448"/>
    </source>
</evidence>
<dbReference type="EMBL" id="AWSA01000024">
    <property type="protein sequence ID" value="EWT01303.1"/>
    <property type="molecule type" value="Genomic_DNA"/>
</dbReference>
<dbReference type="CDD" id="cd06261">
    <property type="entry name" value="TM_PBP2"/>
    <property type="match status" value="1"/>
</dbReference>
<evidence type="ECO:0000256" key="3">
    <source>
        <dbReference type="ARBA" id="ARBA00022475"/>
    </source>
</evidence>
<sequence length="326" mass="35089">MSTVDGLTAPVDVADEVASASRRRLVRRRAGGGATRSALGRKARWAGWLFALPALVMYAVFELYPIITAVQYSFFDWDGVSVATPAGLKNYTRVFTEPQLLASIIHSFILIIFFTFLPVLLALVVASIVREIKSKALGATARTMMFLPQIIPGAASAIAWTWMYSPNGAVNQMLGAVGLASLQRAWLGDFTWALPAVGIIGTWLATGLCTLLLMAGIGKIDTSLYEAASLDGANRIQQFRAITLPGLRQEIGVCITITIIAALASFDVVFMSTQGGPGYSTQVPGVQVYQLAFTENRIGQSSALAVVLSIIVLAVILPIQRFFREK</sequence>
<gene>
    <name evidence="9" type="ORF">N865_10825</name>
</gene>
<dbReference type="InterPro" id="IPR051393">
    <property type="entry name" value="ABC_transporter_permease"/>
</dbReference>
<evidence type="ECO:0000256" key="7">
    <source>
        <dbReference type="RuleBase" id="RU363032"/>
    </source>
</evidence>
<feature type="domain" description="ABC transmembrane type-1" evidence="8">
    <location>
        <begin position="104"/>
        <end position="319"/>
    </location>
</feature>
<dbReference type="GO" id="GO:0005886">
    <property type="term" value="C:plasma membrane"/>
    <property type="evidence" value="ECO:0007669"/>
    <property type="project" value="UniProtKB-SubCell"/>
</dbReference>
<dbReference type="SUPFAM" id="SSF161098">
    <property type="entry name" value="MetI-like"/>
    <property type="match status" value="1"/>
</dbReference>
<feature type="transmembrane region" description="Helical" evidence="7">
    <location>
        <begin position="298"/>
        <end position="319"/>
    </location>
</feature>
<feature type="transmembrane region" description="Helical" evidence="7">
    <location>
        <begin position="146"/>
        <end position="164"/>
    </location>
</feature>
<evidence type="ECO:0000256" key="4">
    <source>
        <dbReference type="ARBA" id="ARBA00022692"/>
    </source>
</evidence>
<proteinExistence type="inferred from homology"/>
<feature type="transmembrane region" description="Helical" evidence="7">
    <location>
        <begin position="45"/>
        <end position="67"/>
    </location>
</feature>
<accession>W9G8Z3</accession>
<organism evidence="9 10">
    <name type="scientific">Intrasporangium oryzae NRRL B-24470</name>
    <dbReference type="NCBI Taxonomy" id="1386089"/>
    <lineage>
        <taxon>Bacteria</taxon>
        <taxon>Bacillati</taxon>
        <taxon>Actinomycetota</taxon>
        <taxon>Actinomycetes</taxon>
        <taxon>Micrococcales</taxon>
        <taxon>Intrasporangiaceae</taxon>
        <taxon>Intrasporangium</taxon>
    </lineage>
</organism>
<dbReference type="GO" id="GO:0055085">
    <property type="term" value="P:transmembrane transport"/>
    <property type="evidence" value="ECO:0007669"/>
    <property type="project" value="InterPro"/>
</dbReference>
<dbReference type="InterPro" id="IPR000515">
    <property type="entry name" value="MetI-like"/>
</dbReference>
<keyword evidence="10" id="KW-1185">Reference proteome</keyword>
<evidence type="ECO:0000313" key="9">
    <source>
        <dbReference type="EMBL" id="EWT01303.1"/>
    </source>
</evidence>
<keyword evidence="6 7" id="KW-0472">Membrane</keyword>
<reference evidence="9 10" key="1">
    <citation type="submission" date="2013-08" db="EMBL/GenBank/DDBJ databases">
        <title>Intrasporangium oryzae NRRL B-24470.</title>
        <authorList>
            <person name="Liu H."/>
            <person name="Wang G."/>
        </authorList>
    </citation>
    <scope>NUCLEOTIDE SEQUENCE [LARGE SCALE GENOMIC DNA]</scope>
    <source>
        <strain evidence="9 10">NRRL B-24470</strain>
    </source>
</reference>
<comment type="subcellular location">
    <subcellularLocation>
        <location evidence="1 7">Cell membrane</location>
        <topology evidence="1 7">Multi-pass membrane protein</topology>
    </subcellularLocation>
</comment>
<dbReference type="InterPro" id="IPR035906">
    <property type="entry name" value="MetI-like_sf"/>
</dbReference>
<dbReference type="RefSeq" id="WP_084328182.1">
    <property type="nucleotide sequence ID" value="NZ_AWSA01000024.1"/>
</dbReference>
<dbReference type="Proteomes" id="UP000019489">
    <property type="component" value="Unassembled WGS sequence"/>
</dbReference>
<feature type="transmembrane region" description="Helical" evidence="7">
    <location>
        <begin position="192"/>
        <end position="215"/>
    </location>
</feature>
<keyword evidence="2 7" id="KW-0813">Transport</keyword>
<dbReference type="PANTHER" id="PTHR30193:SF37">
    <property type="entry name" value="INNER MEMBRANE ABC TRANSPORTER PERMEASE PROTEIN YCJO"/>
    <property type="match status" value="1"/>
</dbReference>
<dbReference type="PANTHER" id="PTHR30193">
    <property type="entry name" value="ABC TRANSPORTER PERMEASE PROTEIN"/>
    <property type="match status" value="1"/>
</dbReference>
<dbReference type="AlphaFoldDB" id="W9G8Z3"/>
<evidence type="ECO:0000259" key="8">
    <source>
        <dbReference type="PROSITE" id="PS50928"/>
    </source>
</evidence>